<dbReference type="AlphaFoldDB" id="A0A8H6CGV7"/>
<dbReference type="Proteomes" id="UP000593566">
    <property type="component" value="Unassembled WGS sequence"/>
</dbReference>
<reference evidence="3 4" key="1">
    <citation type="journal article" date="2020" name="Genomics">
        <title>Complete, high-quality genomes from long-read metagenomic sequencing of two wolf lichen thalli reveals enigmatic genome architecture.</title>
        <authorList>
            <person name="McKenzie S.K."/>
            <person name="Walston R.F."/>
            <person name="Allen J.L."/>
        </authorList>
    </citation>
    <scope>NUCLEOTIDE SEQUENCE [LARGE SCALE GENOMIC DNA]</scope>
    <source>
        <strain evidence="3">WasteWater1</strain>
    </source>
</reference>
<dbReference type="Pfam" id="PF00248">
    <property type="entry name" value="Aldo_ket_red"/>
    <property type="match status" value="1"/>
</dbReference>
<dbReference type="GO" id="GO:0016491">
    <property type="term" value="F:oxidoreductase activity"/>
    <property type="evidence" value="ECO:0007669"/>
    <property type="project" value="UniProtKB-KW"/>
</dbReference>
<evidence type="ECO:0000313" key="4">
    <source>
        <dbReference type="Proteomes" id="UP000593566"/>
    </source>
</evidence>
<name>A0A8H6CGV7_9LECA</name>
<gene>
    <name evidence="3" type="ORF">HO133_001035</name>
</gene>
<dbReference type="EMBL" id="JACCJB010000011">
    <property type="protein sequence ID" value="KAF6222984.1"/>
    <property type="molecule type" value="Genomic_DNA"/>
</dbReference>
<evidence type="ECO:0000259" key="2">
    <source>
        <dbReference type="Pfam" id="PF00248"/>
    </source>
</evidence>
<dbReference type="InterPro" id="IPR050523">
    <property type="entry name" value="AKR_Detox_Biosynth"/>
</dbReference>
<keyword evidence="1" id="KW-0560">Oxidoreductase</keyword>
<evidence type="ECO:0000313" key="3">
    <source>
        <dbReference type="EMBL" id="KAF6222984.1"/>
    </source>
</evidence>
<keyword evidence="4" id="KW-1185">Reference proteome</keyword>
<dbReference type="SUPFAM" id="SSF51430">
    <property type="entry name" value="NAD(P)-linked oxidoreductase"/>
    <property type="match status" value="1"/>
</dbReference>
<accession>A0A8H6CGV7</accession>
<sequence>MTSSQKAITKVVLGAMSFGRKNVAPHCRVTDLDSGNSILDVFQKHGHTEIDTARRYGNGTPETMLGDLKRQERSLVISTKDLPAFHSNPETAIPEGWDFDQHYHPDMLRLTLQKSLAELRMNLLHVYCFGLDGSVPQSNIFCGINEVHQEGLSAKLGLTCLPTWEVAQICELCDREGWVKPSVYQGKYNVLHRTVEPELFPCLRHYGIKFYAFNPIAGGFLAGGESHERNKNGSYGNEKYFAAMELPDPVVEKHGSTLRECALRWLAHHSLLGVGKGDAVWMDASSAAHLESNLEKGPLPDVVVGALDRGWERVRGVRWKYWG</sequence>
<dbReference type="RefSeq" id="XP_037152330.1">
    <property type="nucleotide sequence ID" value="XM_037291968.1"/>
</dbReference>
<dbReference type="InterPro" id="IPR023210">
    <property type="entry name" value="NADP_OxRdtase_dom"/>
</dbReference>
<dbReference type="PANTHER" id="PTHR43364:SF4">
    <property type="entry name" value="NAD(P)-LINKED OXIDOREDUCTASE SUPERFAMILY PROTEIN"/>
    <property type="match status" value="1"/>
</dbReference>
<dbReference type="InterPro" id="IPR036812">
    <property type="entry name" value="NAD(P)_OxRdtase_dom_sf"/>
</dbReference>
<protein>
    <recommendedName>
        <fullName evidence="2">NADP-dependent oxidoreductase domain-containing protein</fullName>
    </recommendedName>
</protein>
<dbReference type="Gene3D" id="3.20.20.100">
    <property type="entry name" value="NADP-dependent oxidoreductase domain"/>
    <property type="match status" value="1"/>
</dbReference>
<dbReference type="PANTHER" id="PTHR43364">
    <property type="entry name" value="NADH-SPECIFIC METHYLGLYOXAL REDUCTASE-RELATED"/>
    <property type="match status" value="1"/>
</dbReference>
<feature type="domain" description="NADP-dependent oxidoreductase" evidence="2">
    <location>
        <begin position="10"/>
        <end position="309"/>
    </location>
</feature>
<comment type="caution">
    <text evidence="3">The sequence shown here is derived from an EMBL/GenBank/DDBJ whole genome shotgun (WGS) entry which is preliminary data.</text>
</comment>
<organism evidence="3 4">
    <name type="scientific">Letharia lupina</name>
    <dbReference type="NCBI Taxonomy" id="560253"/>
    <lineage>
        <taxon>Eukaryota</taxon>
        <taxon>Fungi</taxon>
        <taxon>Dikarya</taxon>
        <taxon>Ascomycota</taxon>
        <taxon>Pezizomycotina</taxon>
        <taxon>Lecanoromycetes</taxon>
        <taxon>OSLEUM clade</taxon>
        <taxon>Lecanoromycetidae</taxon>
        <taxon>Lecanorales</taxon>
        <taxon>Lecanorineae</taxon>
        <taxon>Parmeliaceae</taxon>
        <taxon>Letharia</taxon>
    </lineage>
</organism>
<dbReference type="GeneID" id="59329453"/>
<evidence type="ECO:0000256" key="1">
    <source>
        <dbReference type="ARBA" id="ARBA00023002"/>
    </source>
</evidence>
<proteinExistence type="predicted"/>